<dbReference type="Gene3D" id="2.40.240.50">
    <property type="entry name" value="Barwin-like endoglucanases"/>
    <property type="match status" value="1"/>
</dbReference>
<dbReference type="GO" id="GO:0004553">
    <property type="term" value="F:hydrolase activity, hydrolyzing O-glycosyl compounds"/>
    <property type="evidence" value="ECO:0007669"/>
    <property type="project" value="InterPro"/>
</dbReference>
<dbReference type="InterPro" id="IPR005300">
    <property type="entry name" value="MltA_B"/>
</dbReference>
<comment type="catalytic activity">
    <reaction evidence="1">
        <text>Exolytic cleavage of the (1-&gt;4)-beta-glycosidic linkage between N-acetylmuramic acid (MurNAc) and N-acetylglucosamine (GlcNAc) residues in peptidoglycan, from either the reducing or the non-reducing ends of the peptidoglycan chains, with concomitant formation of a 1,6-anhydrobond in the MurNAc residue.</text>
        <dbReference type="EC" id="4.2.2.n1"/>
    </reaction>
</comment>
<dbReference type="GO" id="GO:0009253">
    <property type="term" value="P:peptidoglycan catabolic process"/>
    <property type="evidence" value="ECO:0007669"/>
    <property type="project" value="TreeGrafter"/>
</dbReference>
<feature type="domain" description="Lytic transglycosylase MltA" evidence="6">
    <location>
        <begin position="164"/>
        <end position="321"/>
    </location>
</feature>
<dbReference type="GO" id="GO:0071555">
    <property type="term" value="P:cell wall organization"/>
    <property type="evidence" value="ECO:0007669"/>
    <property type="project" value="UniProtKB-KW"/>
</dbReference>
<dbReference type="PROSITE" id="PS51257">
    <property type="entry name" value="PROKAR_LIPOPROTEIN"/>
    <property type="match status" value="1"/>
</dbReference>
<evidence type="ECO:0000256" key="4">
    <source>
        <dbReference type="ARBA" id="ARBA00023316"/>
    </source>
</evidence>
<reference evidence="7 8" key="1">
    <citation type="journal article" date="2013" name="Genome Announc.">
        <title>Draft Genome Sequence of an Alphaproteobacterium, Caenispirillum salinarum AK4(T), Isolated from a Solar Saltern.</title>
        <authorList>
            <person name="Khatri I."/>
            <person name="Singh A."/>
            <person name="Korpole S."/>
            <person name="Pinnaka A.K."/>
            <person name="Subramanian S."/>
        </authorList>
    </citation>
    <scope>NUCLEOTIDE SEQUENCE [LARGE SCALE GENOMIC DNA]</scope>
    <source>
        <strain evidence="7 8">AK4</strain>
    </source>
</reference>
<dbReference type="AlphaFoldDB" id="K9H562"/>
<dbReference type="CDD" id="cd14485">
    <property type="entry name" value="mltA_like_LT_A"/>
    <property type="match status" value="1"/>
</dbReference>
<dbReference type="Pfam" id="PF06725">
    <property type="entry name" value="3D"/>
    <property type="match status" value="1"/>
</dbReference>
<dbReference type="SMART" id="SM00925">
    <property type="entry name" value="MltA"/>
    <property type="match status" value="1"/>
</dbReference>
<gene>
    <name evidence="7" type="ORF">C882_3273</name>
</gene>
<evidence type="ECO:0000259" key="6">
    <source>
        <dbReference type="SMART" id="SM00925"/>
    </source>
</evidence>
<name>K9H562_9PROT</name>
<dbReference type="InterPro" id="IPR036908">
    <property type="entry name" value="RlpA-like_sf"/>
</dbReference>
<dbReference type="PANTHER" id="PTHR30124">
    <property type="entry name" value="MEMBRANE-BOUND LYTIC MUREIN TRANSGLYCOSYLASE A"/>
    <property type="match status" value="1"/>
</dbReference>
<dbReference type="RefSeq" id="WP_009539470.1">
    <property type="nucleotide sequence ID" value="NZ_ANHY01000004.1"/>
</dbReference>
<evidence type="ECO:0000256" key="2">
    <source>
        <dbReference type="ARBA" id="ARBA00012587"/>
    </source>
</evidence>
<keyword evidence="4" id="KW-0961">Cell wall biogenesis/degradation</keyword>
<dbReference type="EMBL" id="ANHY01000004">
    <property type="protein sequence ID" value="EKV32209.1"/>
    <property type="molecule type" value="Genomic_DNA"/>
</dbReference>
<dbReference type="InterPro" id="IPR010611">
    <property type="entry name" value="3D_dom"/>
</dbReference>
<accession>K9H562</accession>
<dbReference type="PIRSF" id="PIRSF019422">
    <property type="entry name" value="MltA"/>
    <property type="match status" value="1"/>
</dbReference>
<dbReference type="GO" id="GO:0019867">
    <property type="term" value="C:outer membrane"/>
    <property type="evidence" value="ECO:0007669"/>
    <property type="project" value="InterPro"/>
</dbReference>
<dbReference type="Gene3D" id="2.40.40.10">
    <property type="entry name" value="RlpA-like domain"/>
    <property type="match status" value="1"/>
</dbReference>
<dbReference type="PANTHER" id="PTHR30124:SF0">
    <property type="entry name" value="MEMBRANE-BOUND LYTIC MUREIN TRANSGLYCOSYLASE A"/>
    <property type="match status" value="1"/>
</dbReference>
<dbReference type="CDD" id="cd14668">
    <property type="entry name" value="mlta_B"/>
    <property type="match status" value="1"/>
</dbReference>
<organism evidence="7 8">
    <name type="scientific">Caenispirillum salinarum AK4</name>
    <dbReference type="NCBI Taxonomy" id="1238182"/>
    <lineage>
        <taxon>Bacteria</taxon>
        <taxon>Pseudomonadati</taxon>
        <taxon>Pseudomonadota</taxon>
        <taxon>Alphaproteobacteria</taxon>
        <taxon>Rhodospirillales</taxon>
        <taxon>Novispirillaceae</taxon>
        <taxon>Caenispirillum</taxon>
    </lineage>
</organism>
<evidence type="ECO:0000256" key="3">
    <source>
        <dbReference type="ARBA" id="ARBA00023239"/>
    </source>
</evidence>
<dbReference type="EC" id="4.2.2.n1" evidence="2"/>
<evidence type="ECO:0000256" key="1">
    <source>
        <dbReference type="ARBA" id="ARBA00001420"/>
    </source>
</evidence>
<dbReference type="eggNOG" id="COG2821">
    <property type="taxonomic scope" value="Bacteria"/>
</dbReference>
<evidence type="ECO:0000313" key="8">
    <source>
        <dbReference type="Proteomes" id="UP000009881"/>
    </source>
</evidence>
<keyword evidence="8" id="KW-1185">Reference proteome</keyword>
<dbReference type="InterPro" id="IPR026044">
    <property type="entry name" value="MltA"/>
</dbReference>
<dbReference type="GO" id="GO:0008933">
    <property type="term" value="F:peptidoglycan lytic transglycosylase activity"/>
    <property type="evidence" value="ECO:0007669"/>
    <property type="project" value="TreeGrafter"/>
</dbReference>
<dbReference type="SUPFAM" id="SSF50685">
    <property type="entry name" value="Barwin-like endoglucanases"/>
    <property type="match status" value="1"/>
</dbReference>
<dbReference type="OrthoDB" id="9783686at2"/>
<dbReference type="STRING" id="1238182.C882_3273"/>
<proteinExistence type="predicted"/>
<dbReference type="GO" id="GO:0009254">
    <property type="term" value="P:peptidoglycan turnover"/>
    <property type="evidence" value="ECO:0007669"/>
    <property type="project" value="InterPro"/>
</dbReference>
<comment type="caution">
    <text evidence="7">The sequence shown here is derived from an EMBL/GenBank/DDBJ whole genome shotgun (WGS) entry which is preliminary data.</text>
</comment>
<keyword evidence="3" id="KW-0456">Lyase</keyword>
<protein>
    <recommendedName>
        <fullName evidence="2">peptidoglycan lytic exotransglycosylase</fullName>
        <ecNumber evidence="2">4.2.2.n1</ecNumber>
    </recommendedName>
    <alternativeName>
        <fullName evidence="5">Murein hydrolase A</fullName>
    </alternativeName>
</protein>
<dbReference type="Pfam" id="PF03562">
    <property type="entry name" value="MltA"/>
    <property type="match status" value="1"/>
</dbReference>
<dbReference type="Proteomes" id="UP000009881">
    <property type="component" value="Unassembled WGS sequence"/>
</dbReference>
<dbReference type="PATRIC" id="fig|1238182.3.peg.1021"/>
<evidence type="ECO:0000256" key="5">
    <source>
        <dbReference type="ARBA" id="ARBA00030918"/>
    </source>
</evidence>
<sequence length="421" mass="44652">MRHPAAAPSLRLPTAVRRVAAVAGLAAALAACGERPAPEPTAEGPPTAVLTRVSFDALPGFGADPVAEALPALDRSCERMAGRNAWPDSAPSGLAEPSRGLWPGADAWREACAALLAVPEGDDAALRRVLTEEFAPYAVADPAKEEDDGGPATPGTFTGYYEAELKAARERGGAYQTPVYGVPQDLVTINPAAFDDSLPSTRLVGRVEDGRLVRYWTRAEIETGALEGRAPVLLWAENPVDLHVLHIQGSGRVALPDGSTTRIGYAGNNGWGFVGIGRVMLDRGLVEPGKASMQDIRAWLKANPDQADSVMQANPRYIFFREITGAGPIGAQGVPLTPRRSMAVDPRFIAYGTPLWLDTVDPDGRPLQRLMVAQDTGSAIRGQVRGDFFWGTGEAALEHAGRMKSTGRYYVLLPKATGTGA</sequence>
<evidence type="ECO:0000313" key="7">
    <source>
        <dbReference type="EMBL" id="EKV32209.1"/>
    </source>
</evidence>